<accession>A0A8J2SP29</accession>
<feature type="compositionally biased region" description="Acidic residues" evidence="1">
    <location>
        <begin position="1"/>
        <end position="12"/>
    </location>
</feature>
<name>A0A8J2SP29_9STRA</name>
<evidence type="ECO:0000313" key="2">
    <source>
        <dbReference type="EMBL" id="CAH0376859.1"/>
    </source>
</evidence>
<proteinExistence type="predicted"/>
<keyword evidence="3" id="KW-1185">Reference proteome</keyword>
<feature type="region of interest" description="Disordered" evidence="1">
    <location>
        <begin position="1"/>
        <end position="45"/>
    </location>
</feature>
<organism evidence="2 3">
    <name type="scientific">Pelagomonas calceolata</name>
    <dbReference type="NCBI Taxonomy" id="35677"/>
    <lineage>
        <taxon>Eukaryota</taxon>
        <taxon>Sar</taxon>
        <taxon>Stramenopiles</taxon>
        <taxon>Ochrophyta</taxon>
        <taxon>Pelagophyceae</taxon>
        <taxon>Pelagomonadales</taxon>
        <taxon>Pelagomonadaceae</taxon>
        <taxon>Pelagomonas</taxon>
    </lineage>
</organism>
<dbReference type="AlphaFoldDB" id="A0A8J2SP29"/>
<evidence type="ECO:0000313" key="3">
    <source>
        <dbReference type="Proteomes" id="UP000789595"/>
    </source>
</evidence>
<reference evidence="2" key="1">
    <citation type="submission" date="2021-11" db="EMBL/GenBank/DDBJ databases">
        <authorList>
            <consortium name="Genoscope - CEA"/>
            <person name="William W."/>
        </authorList>
    </citation>
    <scope>NUCLEOTIDE SEQUENCE</scope>
</reference>
<comment type="caution">
    <text evidence="2">The sequence shown here is derived from an EMBL/GenBank/DDBJ whole genome shotgun (WGS) entry which is preliminary data.</text>
</comment>
<dbReference type="EMBL" id="CAKKNE010000005">
    <property type="protein sequence ID" value="CAH0376859.1"/>
    <property type="molecule type" value="Genomic_DNA"/>
</dbReference>
<sequence length="263" mass="27592">MSAVLDEEEETEEQRYQRFFGPAESSTEDDESSDEEEAPPAPRLAIESEASALLAKLIGEVLAEAKTRPERETARLACAAAGSFLAQIPGAAGAFEGEASREDVLAEGPSATLCVARGARFTALDDLNDAPPPPVDAGATWACLVGRPWPASERPARARRYVLAVRRGVVVRATQTSSGALARPDASRHLLALCRCVDALGRCGVDTSAARVHAWVDDAMSGTREAPVAHLVAVEPLGHADDDALAAALGAGPELVYRAVEAE</sequence>
<protein>
    <submittedName>
        <fullName evidence="2">Uncharacterized protein</fullName>
    </submittedName>
</protein>
<feature type="compositionally biased region" description="Acidic residues" evidence="1">
    <location>
        <begin position="26"/>
        <end position="38"/>
    </location>
</feature>
<evidence type="ECO:0000256" key="1">
    <source>
        <dbReference type="SAM" id="MobiDB-lite"/>
    </source>
</evidence>
<gene>
    <name evidence="2" type="ORF">PECAL_5P14530</name>
</gene>
<dbReference type="Proteomes" id="UP000789595">
    <property type="component" value="Unassembled WGS sequence"/>
</dbReference>